<dbReference type="InterPro" id="IPR036179">
    <property type="entry name" value="Ig-like_dom_sf"/>
</dbReference>
<dbReference type="SMART" id="SM00409">
    <property type="entry name" value="IG"/>
    <property type="match status" value="2"/>
</dbReference>
<keyword evidence="6" id="KW-1015">Disulfide bond</keyword>
<evidence type="ECO:0000256" key="6">
    <source>
        <dbReference type="ARBA" id="ARBA00023157"/>
    </source>
</evidence>
<dbReference type="InterPro" id="IPR013106">
    <property type="entry name" value="Ig_V-set"/>
</dbReference>
<sequence length="350" mass="39683">MFRLWVTLCLLYKFSVVAEDFVFQPCLSVSTRHGDSVTLECYTNAQTLKTWIWVKYMIGQAPRTIITTFYENVNFYEEFKNTSRVTVKKDDRSFNVTFLQVELSDSATYFCGLELYNSYYFGNGTILMVKGTEAISISVVQQPVVGSVQTGDDVTLKCIIHTEIYAEKHNVYWFRHGSGKSLPGIIYVDGNRSDQCERNSEAGLPTQSCVYNLPKKNISPSDVGTYYCALVTCGQILYGNGSLLDIAGGVNPHGSRAQNTIFFYYIHIHKLCSLLSFFSLFVLICVRERFVCLSVSSVLLFDFQEVKDKDTDMLNYAPLNFTHNKTSSGWKSREIDTQVVYADVRSQQCG</sequence>
<evidence type="ECO:0000256" key="7">
    <source>
        <dbReference type="ARBA" id="ARBA00023180"/>
    </source>
</evidence>
<keyword evidence="5" id="KW-0472">Membrane</keyword>
<evidence type="ECO:0000256" key="1">
    <source>
        <dbReference type="ARBA" id="ARBA00004236"/>
    </source>
</evidence>
<feature type="signal peptide" evidence="8">
    <location>
        <begin position="1"/>
        <end position="18"/>
    </location>
</feature>
<reference evidence="11" key="1">
    <citation type="submission" date="2011-12" db="EMBL/GenBank/DDBJ databases">
        <title>The Draft Genome of Lepisosteus oculatus.</title>
        <authorList>
            <consortium name="The Broad Institute Genome Assembly &amp; Analysis Group"/>
            <consortium name="Computational R&amp;D Group"/>
            <consortium name="and Sequencing Platform"/>
            <person name="Di Palma F."/>
            <person name="Alfoldi J."/>
            <person name="Johnson J."/>
            <person name="Berlin A."/>
            <person name="Gnerre S."/>
            <person name="Jaffe D."/>
            <person name="MacCallum I."/>
            <person name="Young S."/>
            <person name="Walker B.J."/>
            <person name="Lander E.S."/>
            <person name="Lindblad-Toh K."/>
        </authorList>
    </citation>
    <scope>NUCLEOTIDE SEQUENCE [LARGE SCALE GENOMIC DNA]</scope>
</reference>
<evidence type="ECO:0000313" key="11">
    <source>
        <dbReference type="Proteomes" id="UP000018468"/>
    </source>
</evidence>
<evidence type="ECO:0000313" key="10">
    <source>
        <dbReference type="Ensembl" id="ENSLOCP00000013393.1"/>
    </source>
</evidence>
<dbReference type="PROSITE" id="PS50835">
    <property type="entry name" value="IG_LIKE"/>
    <property type="match status" value="2"/>
</dbReference>
<evidence type="ECO:0000256" key="8">
    <source>
        <dbReference type="SAM" id="SignalP"/>
    </source>
</evidence>
<organism evidence="10 11">
    <name type="scientific">Lepisosteus oculatus</name>
    <name type="common">Spotted gar</name>
    <dbReference type="NCBI Taxonomy" id="7918"/>
    <lineage>
        <taxon>Eukaryota</taxon>
        <taxon>Metazoa</taxon>
        <taxon>Chordata</taxon>
        <taxon>Craniata</taxon>
        <taxon>Vertebrata</taxon>
        <taxon>Euteleostomi</taxon>
        <taxon>Actinopterygii</taxon>
        <taxon>Neopterygii</taxon>
        <taxon>Holostei</taxon>
        <taxon>Semionotiformes</taxon>
        <taxon>Lepisosteidae</taxon>
        <taxon>Lepisosteus</taxon>
    </lineage>
</organism>
<dbReference type="eggNOG" id="ENOG502SVGE">
    <property type="taxonomic scope" value="Eukaryota"/>
</dbReference>
<reference evidence="10" key="3">
    <citation type="submission" date="2025-09" db="UniProtKB">
        <authorList>
            <consortium name="Ensembl"/>
        </authorList>
    </citation>
    <scope>IDENTIFICATION</scope>
</reference>
<dbReference type="GO" id="GO:0009617">
    <property type="term" value="P:response to bacterium"/>
    <property type="evidence" value="ECO:0000318"/>
    <property type="project" value="GO_Central"/>
</dbReference>
<evidence type="ECO:0000259" key="9">
    <source>
        <dbReference type="PROSITE" id="PS50835"/>
    </source>
</evidence>
<proteinExistence type="predicted"/>
<dbReference type="SUPFAM" id="SSF48726">
    <property type="entry name" value="Immunoglobulin"/>
    <property type="match status" value="2"/>
</dbReference>
<evidence type="ECO:0000256" key="4">
    <source>
        <dbReference type="ARBA" id="ARBA00022859"/>
    </source>
</evidence>
<dbReference type="Ensembl" id="ENSLOCT00000013422.1">
    <property type="protein sequence ID" value="ENSLOCP00000013393.1"/>
    <property type="gene ID" value="ENSLOCG00000010922.1"/>
</dbReference>
<dbReference type="STRING" id="7918.ENSLOCP00000013393"/>
<dbReference type="Pfam" id="PF07686">
    <property type="entry name" value="V-set"/>
    <property type="match status" value="2"/>
</dbReference>
<dbReference type="PANTHER" id="PTHR19433">
    <property type="entry name" value="T-CELL RECEPTOR ALPHA CHAIN V REGION-RELATED"/>
    <property type="match status" value="1"/>
</dbReference>
<keyword evidence="2" id="KW-1003">Cell membrane</keyword>
<dbReference type="InterPro" id="IPR013783">
    <property type="entry name" value="Ig-like_fold"/>
</dbReference>
<feature type="domain" description="Ig-like" evidence="9">
    <location>
        <begin position="19"/>
        <end position="111"/>
    </location>
</feature>
<dbReference type="InterPro" id="IPR052051">
    <property type="entry name" value="TCR_complex_component"/>
</dbReference>
<protein>
    <submittedName>
        <fullName evidence="10">Uncharacterized LOC102699047</fullName>
    </submittedName>
</protein>
<dbReference type="Bgee" id="ENSLOCG00000010922">
    <property type="expression patterns" value="Expressed in pharyngeal gill and 6 other cell types or tissues"/>
</dbReference>
<evidence type="ECO:0000256" key="3">
    <source>
        <dbReference type="ARBA" id="ARBA00022729"/>
    </source>
</evidence>
<keyword evidence="11" id="KW-1185">Reference proteome</keyword>
<dbReference type="GO" id="GO:0005886">
    <property type="term" value="C:plasma membrane"/>
    <property type="evidence" value="ECO:0007669"/>
    <property type="project" value="UniProtKB-SubCell"/>
</dbReference>
<dbReference type="InterPro" id="IPR003599">
    <property type="entry name" value="Ig_sub"/>
</dbReference>
<dbReference type="EMBL" id="AHAT01036100">
    <property type="status" value="NOT_ANNOTATED_CDS"/>
    <property type="molecule type" value="Genomic_DNA"/>
</dbReference>
<feature type="domain" description="Ig-like" evidence="9">
    <location>
        <begin position="137"/>
        <end position="228"/>
    </location>
</feature>
<dbReference type="GO" id="GO:0002376">
    <property type="term" value="P:immune system process"/>
    <property type="evidence" value="ECO:0007669"/>
    <property type="project" value="UniProtKB-KW"/>
</dbReference>
<dbReference type="InterPro" id="IPR007110">
    <property type="entry name" value="Ig-like_dom"/>
</dbReference>
<dbReference type="PANTHER" id="PTHR19433:SF133">
    <property type="entry name" value="IMMUNE-TYPE RECEPTOR 5 PRECURSOR-RELATED"/>
    <property type="match status" value="1"/>
</dbReference>
<dbReference type="GeneTree" id="ENSGT01030000234530"/>
<evidence type="ECO:0000256" key="5">
    <source>
        <dbReference type="ARBA" id="ARBA00023136"/>
    </source>
</evidence>
<keyword evidence="3 8" id="KW-0732">Signal</keyword>
<dbReference type="CDD" id="cd00099">
    <property type="entry name" value="IgV"/>
    <property type="match status" value="1"/>
</dbReference>
<dbReference type="Gene3D" id="2.60.40.10">
    <property type="entry name" value="Immunoglobulins"/>
    <property type="match status" value="2"/>
</dbReference>
<reference evidence="10" key="2">
    <citation type="submission" date="2025-08" db="UniProtKB">
        <authorList>
            <consortium name="Ensembl"/>
        </authorList>
    </citation>
    <scope>IDENTIFICATION</scope>
</reference>
<comment type="subcellular location">
    <subcellularLocation>
        <location evidence="1">Cell membrane</location>
    </subcellularLocation>
</comment>
<keyword evidence="4" id="KW-0391">Immunity</keyword>
<dbReference type="Proteomes" id="UP000018468">
    <property type="component" value="Linkage group LG14"/>
</dbReference>
<keyword evidence="7" id="KW-0325">Glycoprotein</keyword>
<name>W5MYD4_LEPOC</name>
<evidence type="ECO:0000256" key="2">
    <source>
        <dbReference type="ARBA" id="ARBA00022475"/>
    </source>
</evidence>
<dbReference type="InParanoid" id="W5MYD4"/>
<feature type="chain" id="PRO_5004868490" evidence="8">
    <location>
        <begin position="19"/>
        <end position="350"/>
    </location>
</feature>
<dbReference type="AlphaFoldDB" id="W5MYD4"/>
<accession>W5MYD4</accession>